<name>A0A7C9NT28_9PROT</name>
<dbReference type="CDD" id="cd03431">
    <property type="entry name" value="NUDIX_DNA_Glycosylase_C-MutY"/>
    <property type="match status" value="1"/>
</dbReference>
<evidence type="ECO:0000313" key="17">
    <source>
        <dbReference type="Proteomes" id="UP000483432"/>
    </source>
</evidence>
<dbReference type="InterPro" id="IPR044298">
    <property type="entry name" value="MIG/MutY"/>
</dbReference>
<keyword evidence="6" id="KW-0004">4Fe-4S</keyword>
<dbReference type="CDD" id="cd00056">
    <property type="entry name" value="ENDO3c"/>
    <property type="match status" value="1"/>
</dbReference>
<dbReference type="Gene3D" id="3.90.79.10">
    <property type="entry name" value="Nucleoside Triphosphate Pyrophosphohydrolase"/>
    <property type="match status" value="1"/>
</dbReference>
<dbReference type="SUPFAM" id="SSF48150">
    <property type="entry name" value="DNA-glycosylase"/>
    <property type="match status" value="1"/>
</dbReference>
<dbReference type="GO" id="GO:0032357">
    <property type="term" value="F:oxidized purine DNA binding"/>
    <property type="evidence" value="ECO:0007669"/>
    <property type="project" value="TreeGrafter"/>
</dbReference>
<dbReference type="EC" id="3.2.2.31" evidence="4 14"/>
<keyword evidence="11" id="KW-0411">Iron-sulfur</keyword>
<evidence type="ECO:0000256" key="8">
    <source>
        <dbReference type="ARBA" id="ARBA00022763"/>
    </source>
</evidence>
<dbReference type="PANTHER" id="PTHR42944:SF1">
    <property type="entry name" value="ADENINE DNA GLYCOSYLASE"/>
    <property type="match status" value="1"/>
</dbReference>
<dbReference type="SUPFAM" id="SSF55811">
    <property type="entry name" value="Nudix"/>
    <property type="match status" value="1"/>
</dbReference>
<dbReference type="InterPro" id="IPR011257">
    <property type="entry name" value="DNA_glycosylase"/>
</dbReference>
<organism evidence="16 17">
    <name type="scientific">Sulfuriferula multivorans</name>
    <dbReference type="NCBI Taxonomy" id="1559896"/>
    <lineage>
        <taxon>Bacteria</taxon>
        <taxon>Pseudomonadati</taxon>
        <taxon>Pseudomonadota</taxon>
        <taxon>Betaproteobacteria</taxon>
        <taxon>Nitrosomonadales</taxon>
        <taxon>Sulfuricellaceae</taxon>
        <taxon>Sulfuriferula</taxon>
    </lineage>
</organism>
<proteinExistence type="inferred from homology"/>
<dbReference type="NCBIfam" id="TIGR01084">
    <property type="entry name" value="mutY"/>
    <property type="match status" value="1"/>
</dbReference>
<evidence type="ECO:0000256" key="13">
    <source>
        <dbReference type="ARBA" id="ARBA00023295"/>
    </source>
</evidence>
<evidence type="ECO:0000313" key="16">
    <source>
        <dbReference type="EMBL" id="NDP48341.1"/>
    </source>
</evidence>
<evidence type="ECO:0000256" key="7">
    <source>
        <dbReference type="ARBA" id="ARBA00022723"/>
    </source>
</evidence>
<dbReference type="InterPro" id="IPR023170">
    <property type="entry name" value="HhH_base_excis_C"/>
</dbReference>
<comment type="caution">
    <text evidence="16">The sequence shown here is derived from an EMBL/GenBank/DDBJ whole genome shotgun (WGS) entry which is preliminary data.</text>
</comment>
<dbReference type="InterPro" id="IPR015797">
    <property type="entry name" value="NUDIX_hydrolase-like_dom_sf"/>
</dbReference>
<evidence type="ECO:0000256" key="12">
    <source>
        <dbReference type="ARBA" id="ARBA00023204"/>
    </source>
</evidence>
<dbReference type="GO" id="GO:0035485">
    <property type="term" value="F:adenine/guanine mispair binding"/>
    <property type="evidence" value="ECO:0007669"/>
    <property type="project" value="TreeGrafter"/>
</dbReference>
<dbReference type="GO" id="GO:0006298">
    <property type="term" value="P:mismatch repair"/>
    <property type="evidence" value="ECO:0007669"/>
    <property type="project" value="TreeGrafter"/>
</dbReference>
<dbReference type="Gene3D" id="1.10.340.30">
    <property type="entry name" value="Hypothetical protein, domain 2"/>
    <property type="match status" value="1"/>
</dbReference>
<sequence>MNLFASRIIRWQQKHGRHTLPWQGHHDAYRIWLSEIMLQQTQVATVIPYFERFLARFPSLPLLALAHEDEVLALWSGLGYYSRARNLHAAARIVAERHGGEFPASLNDIAQLPGVGRSTAAAVAALAFGQRCAILDGNVKRVLARHGGISGWAGDKKIETVLWERAEVCLPAISIEAYTQGMMDLGALICTRSQPACHACPVSTDCIAHTQHRTAELPTPRPKKVLPEKQVQMLMLVDQGEIFLEKRPARGIWGGLWSLPELDFNADPVAHCLEHFGVDTLEPQPWAQLAHSFTHFKLEIQATRLRPTTRPATRPGQIWLSKEAALVAALPAPIRKLVLMTEDS</sequence>
<dbReference type="PANTHER" id="PTHR42944">
    <property type="entry name" value="ADENINE DNA GLYCOSYLASE"/>
    <property type="match status" value="1"/>
</dbReference>
<protein>
    <recommendedName>
        <fullName evidence="5 14">Adenine DNA glycosylase</fullName>
        <ecNumber evidence="4 14">3.2.2.31</ecNumber>
    </recommendedName>
</protein>
<evidence type="ECO:0000256" key="3">
    <source>
        <dbReference type="ARBA" id="ARBA00008343"/>
    </source>
</evidence>
<dbReference type="Pfam" id="PF14815">
    <property type="entry name" value="NUDIX_4"/>
    <property type="match status" value="1"/>
</dbReference>
<evidence type="ECO:0000256" key="9">
    <source>
        <dbReference type="ARBA" id="ARBA00022801"/>
    </source>
</evidence>
<evidence type="ECO:0000256" key="11">
    <source>
        <dbReference type="ARBA" id="ARBA00023014"/>
    </source>
</evidence>
<comment type="cofactor">
    <cofactor evidence="14">
        <name>[4Fe-4S] cluster</name>
        <dbReference type="ChEBI" id="CHEBI:49883"/>
    </cofactor>
    <text evidence="14">Binds 1 [4Fe-4S] cluster.</text>
</comment>
<dbReference type="AlphaFoldDB" id="A0A7C9NT28"/>
<keyword evidence="10 14" id="KW-0408">Iron</keyword>
<accession>A0A7C9NT28</accession>
<dbReference type="InterPro" id="IPR000445">
    <property type="entry name" value="HhH_motif"/>
</dbReference>
<keyword evidence="9" id="KW-0378">Hydrolase</keyword>
<dbReference type="PROSITE" id="PS01155">
    <property type="entry name" value="ENDONUCLEASE_III_2"/>
    <property type="match status" value="1"/>
</dbReference>
<evidence type="ECO:0000256" key="14">
    <source>
        <dbReference type="RuleBase" id="RU365096"/>
    </source>
</evidence>
<dbReference type="SMART" id="SM00478">
    <property type="entry name" value="ENDO3c"/>
    <property type="match status" value="1"/>
</dbReference>
<evidence type="ECO:0000256" key="1">
    <source>
        <dbReference type="ARBA" id="ARBA00000843"/>
    </source>
</evidence>
<dbReference type="InterPro" id="IPR005760">
    <property type="entry name" value="A/G_AdeGlyc_MutY"/>
</dbReference>
<feature type="domain" description="HhH-GPD" evidence="15">
    <location>
        <begin position="37"/>
        <end position="188"/>
    </location>
</feature>
<evidence type="ECO:0000256" key="5">
    <source>
        <dbReference type="ARBA" id="ARBA00022023"/>
    </source>
</evidence>
<dbReference type="GO" id="GO:0006284">
    <property type="term" value="P:base-excision repair"/>
    <property type="evidence" value="ECO:0007669"/>
    <property type="project" value="UniProtKB-UniRule"/>
</dbReference>
<gene>
    <name evidence="16" type="primary">mutY</name>
    <name evidence="16" type="ORF">GZ085_08100</name>
</gene>
<dbReference type="Pfam" id="PF00633">
    <property type="entry name" value="HHH"/>
    <property type="match status" value="1"/>
</dbReference>
<keyword evidence="8 14" id="KW-0227">DNA damage</keyword>
<comment type="catalytic activity">
    <reaction evidence="1 14">
        <text>Hydrolyzes free adenine bases from 7,8-dihydro-8-oxoguanine:adenine mismatched double-stranded DNA, leaving an apurinic site.</text>
        <dbReference type="EC" id="3.2.2.31"/>
    </reaction>
</comment>
<keyword evidence="13 14" id="KW-0326">Glycosidase</keyword>
<dbReference type="EMBL" id="JAAFGW010000105">
    <property type="protein sequence ID" value="NDP48341.1"/>
    <property type="molecule type" value="Genomic_DNA"/>
</dbReference>
<keyword evidence="12" id="KW-0234">DNA repair</keyword>
<comment type="similarity">
    <text evidence="3 14">Belongs to the Nth/MutY family.</text>
</comment>
<dbReference type="Pfam" id="PF00730">
    <property type="entry name" value="HhH-GPD"/>
    <property type="match status" value="1"/>
</dbReference>
<evidence type="ECO:0000256" key="10">
    <source>
        <dbReference type="ARBA" id="ARBA00023004"/>
    </source>
</evidence>
<dbReference type="Gene3D" id="1.10.1670.10">
    <property type="entry name" value="Helix-hairpin-Helix base-excision DNA repair enzymes (C-terminal)"/>
    <property type="match status" value="1"/>
</dbReference>
<evidence type="ECO:0000259" key="15">
    <source>
        <dbReference type="SMART" id="SM00478"/>
    </source>
</evidence>
<dbReference type="InterPro" id="IPR004036">
    <property type="entry name" value="Endonuclease-III-like_CS2"/>
</dbReference>
<dbReference type="InterPro" id="IPR003265">
    <property type="entry name" value="HhH-GPD_domain"/>
</dbReference>
<dbReference type="GO" id="GO:0000701">
    <property type="term" value="F:purine-specific mismatch base pair DNA N-glycosylase activity"/>
    <property type="evidence" value="ECO:0007669"/>
    <property type="project" value="UniProtKB-EC"/>
</dbReference>
<dbReference type="Proteomes" id="UP000483432">
    <property type="component" value="Unassembled WGS sequence"/>
</dbReference>
<evidence type="ECO:0000256" key="6">
    <source>
        <dbReference type="ARBA" id="ARBA00022485"/>
    </source>
</evidence>
<dbReference type="GO" id="GO:0034039">
    <property type="term" value="F:8-oxo-7,8-dihydroguanine DNA N-glycosylase activity"/>
    <property type="evidence" value="ECO:0007669"/>
    <property type="project" value="TreeGrafter"/>
</dbReference>
<dbReference type="InterPro" id="IPR029119">
    <property type="entry name" value="MutY_C"/>
</dbReference>
<evidence type="ECO:0000256" key="2">
    <source>
        <dbReference type="ARBA" id="ARBA00002933"/>
    </source>
</evidence>
<reference evidence="16 17" key="1">
    <citation type="submission" date="2019-09" db="EMBL/GenBank/DDBJ databases">
        <title>H2 Metabolism Revealed by Metagenomic Analysis in Subglacial Sediment of East Antarctica.</title>
        <authorList>
            <person name="Yang Z."/>
            <person name="Zhang Y."/>
            <person name="Lv Y."/>
            <person name="Yan W."/>
            <person name="Xiao X."/>
            <person name="Sun B."/>
            <person name="Ma H."/>
        </authorList>
    </citation>
    <scope>NUCLEOTIDE SEQUENCE [LARGE SCALE GENOMIC DNA]</scope>
    <source>
        <strain evidence="16">Bin2_2</strain>
    </source>
</reference>
<evidence type="ECO:0000256" key="4">
    <source>
        <dbReference type="ARBA" id="ARBA00012045"/>
    </source>
</evidence>
<keyword evidence="7" id="KW-0479">Metal-binding</keyword>
<comment type="function">
    <text evidence="2">Adenine glycosylase active on G-A mispairs. MutY also corrects error-prone DNA synthesis past GO lesions which are due to the oxidatively damaged form of guanine: 7,8-dihydro-8-oxoguanine (8-oxo-dGTP).</text>
</comment>
<dbReference type="GO" id="GO:0046872">
    <property type="term" value="F:metal ion binding"/>
    <property type="evidence" value="ECO:0007669"/>
    <property type="project" value="UniProtKB-UniRule"/>
</dbReference>
<dbReference type="GO" id="GO:0051539">
    <property type="term" value="F:4 iron, 4 sulfur cluster binding"/>
    <property type="evidence" value="ECO:0007669"/>
    <property type="project" value="UniProtKB-UniRule"/>
</dbReference>
<dbReference type="FunFam" id="1.10.340.30:FF:000002">
    <property type="entry name" value="Adenine DNA glycosylase"/>
    <property type="match status" value="1"/>
</dbReference>